<organism evidence="2 3">
    <name type="scientific">Corynebacterium testudinoris</name>
    <dbReference type="NCBI Taxonomy" id="136857"/>
    <lineage>
        <taxon>Bacteria</taxon>
        <taxon>Bacillati</taxon>
        <taxon>Actinomycetota</taxon>
        <taxon>Actinomycetes</taxon>
        <taxon>Mycobacteriales</taxon>
        <taxon>Corynebacteriaceae</taxon>
        <taxon>Corynebacterium</taxon>
    </lineage>
</organism>
<reference evidence="2 3" key="1">
    <citation type="journal article" date="2015" name="Genome Announc.">
        <title>Complete Genome Sequence of the Type Strain Corynebacterium testudinoris DSM 44614, Recovered from Necrotic Lesions in the Mouth of a Tortoise.</title>
        <authorList>
            <person name="Ruckert C."/>
            <person name="Kriete M."/>
            <person name="Jaenicke S."/>
            <person name="Winkler A."/>
            <person name="Tauch A."/>
        </authorList>
    </citation>
    <scope>NUCLEOTIDE SEQUENCE [LARGE SCALE GENOMIC DNA]</scope>
    <source>
        <strain evidence="2 3">DSM 44614</strain>
    </source>
</reference>
<feature type="region of interest" description="Disordered" evidence="1">
    <location>
        <begin position="18"/>
        <end position="41"/>
    </location>
</feature>
<dbReference type="STRING" id="136857.CTEST_10715"/>
<name>A0A0G3H832_9CORY</name>
<keyword evidence="3" id="KW-1185">Reference proteome</keyword>
<accession>A0A0G3H832</accession>
<dbReference type="Proteomes" id="UP000035540">
    <property type="component" value="Chromosome"/>
</dbReference>
<dbReference type="PATRIC" id="fig|136857.5.peg.2124"/>
<evidence type="ECO:0000256" key="1">
    <source>
        <dbReference type="SAM" id="MobiDB-lite"/>
    </source>
</evidence>
<reference evidence="3" key="2">
    <citation type="submission" date="2015-05" db="EMBL/GenBank/DDBJ databases">
        <title>Complete genome sequence of Corynebacterium testudinoris DSM 44614, recovered from necrotic lesions in the mouth of a tortoise.</title>
        <authorList>
            <person name="Ruckert C."/>
            <person name="Albersmeier A."/>
            <person name="Winkler A."/>
            <person name="Tauch A."/>
        </authorList>
    </citation>
    <scope>NUCLEOTIDE SEQUENCE [LARGE SCALE GENOMIC DNA]</scope>
    <source>
        <strain evidence="3">DSM 44614</strain>
    </source>
</reference>
<feature type="region of interest" description="Disordered" evidence="1">
    <location>
        <begin position="179"/>
        <end position="198"/>
    </location>
</feature>
<evidence type="ECO:0000313" key="2">
    <source>
        <dbReference type="EMBL" id="AKK09561.1"/>
    </source>
</evidence>
<evidence type="ECO:0000313" key="3">
    <source>
        <dbReference type="Proteomes" id="UP000035540"/>
    </source>
</evidence>
<feature type="compositionally biased region" description="Basic and acidic residues" evidence="1">
    <location>
        <begin position="187"/>
        <end position="198"/>
    </location>
</feature>
<gene>
    <name evidence="2" type="ORF">CTEST_10715</name>
</gene>
<proteinExistence type="predicted"/>
<protein>
    <submittedName>
        <fullName evidence="2">Uncharacterized protein</fullName>
    </submittedName>
</protein>
<dbReference type="AlphaFoldDB" id="A0A0G3H832"/>
<sequence length="198" mass="21417">MMALFASVIVAGCSTPATTEEVVDPTSGESTYDDSFQPVDPDTLRAEDGSYRFSFSNGSRCIIGGGLSESPIVCDLDLAEPMPTRSGGESRGIELADGMFVPSELLADAAAREEFARLTADAVPLGFQSELQVDGFFIMQETVDELAFGHESGAGFFMAERQPTLWWIPVPEWVPAPSFPLPPEEAEQLRRDNPEVFG</sequence>
<dbReference type="EMBL" id="CP011545">
    <property type="protein sequence ID" value="AKK09561.1"/>
    <property type="molecule type" value="Genomic_DNA"/>
</dbReference>
<dbReference type="KEGG" id="cted:CTEST_10715"/>